<comment type="cofactor">
    <cofactor evidence="2 17 20">
        <name>Mg(2+)</name>
        <dbReference type="ChEBI" id="CHEBI:18420"/>
    </cofactor>
</comment>
<protein>
    <recommendedName>
        <fullName evidence="7 17">Phosphoenolpyruvate-protein phosphotransferase</fullName>
        <ecNumber evidence="6 17">2.7.3.9</ecNumber>
    </recommendedName>
    <alternativeName>
        <fullName evidence="16 17">Phosphotransferase system, enzyme I</fullName>
    </alternativeName>
</protein>
<comment type="subcellular location">
    <subcellularLocation>
        <location evidence="4 17">Cytoplasm</location>
    </subcellularLocation>
</comment>
<dbReference type="SUPFAM" id="SSF52009">
    <property type="entry name" value="Phosphohistidine domain"/>
    <property type="match status" value="1"/>
</dbReference>
<evidence type="ECO:0000256" key="11">
    <source>
        <dbReference type="ARBA" id="ARBA00022679"/>
    </source>
</evidence>
<keyword evidence="13 17" id="KW-0479">Metal-binding</keyword>
<gene>
    <name evidence="24" type="primary">ptsI_2</name>
    <name evidence="24" type="ORF">AW10_02606</name>
</gene>
<feature type="domain" description="PEP-utilising enzyme C-terminal" evidence="22">
    <location>
        <begin position="267"/>
        <end position="555"/>
    </location>
</feature>
<dbReference type="PROSITE" id="PS00370">
    <property type="entry name" value="PEP_ENZYMES_PHOS_SITE"/>
    <property type="match status" value="1"/>
</dbReference>
<sequence>MSNTDNPTLAAAMILGEVASTGLARGSAVLCDCARRSTAIPRREVSEAEAPTEMERFDAAVVAAEGDLLAVQNRVRRSLGEDEAEVFEVQILLMRDVELRDAVRALCFDKRMNVEAAVDEAIKQLSALFASLEDPYFRERASDLHDVGRRLLDQLAQGGAPISPALPDGCVVVTGDLLASVVPQLEGRGVRALIVERGGLTTHATILARSLGIPMLVHVANASERIRSGDQVIVDALAGRIFVNPEAAIVDKYAQLQVDLQVHRSALKDLVELPAITLDGCAIKLAANVGQTADAVAAASVKAEGVGLYRTEFVFMVQNRFPSEDEQYKFYRSTAEHLQPGETVIRVLDVGSDKPLNYFPLPPEGNPALGCRGMRLLFANPTILHSQLRAILRLSASHPVAILLPMIDGLDELRAAKAVIEQAKGDLAAAGQSFNPGIRIGAMIETPSAAMLIAQLADEVDFFSVGSNDLVQFLLAADRISEQMVSTYDPLHPAVIQVLARLVRTATRKGKPISLCGEIASDPVYTKLLIGLGFRSLSVSPGRLLDIKHAIRSTHLCDAEDLARRVLQLSSTSDIRALVLDDWHRRSPVPSPPVESPTSARHS</sequence>
<evidence type="ECO:0000256" key="16">
    <source>
        <dbReference type="ARBA" id="ARBA00033235"/>
    </source>
</evidence>
<keyword evidence="24" id="KW-0670">Pyruvate</keyword>
<dbReference type="Gene3D" id="3.20.20.60">
    <property type="entry name" value="Phosphoenolpyruvate-binding domains"/>
    <property type="match status" value="1"/>
</dbReference>
<evidence type="ECO:0000256" key="7">
    <source>
        <dbReference type="ARBA" id="ARBA00016544"/>
    </source>
</evidence>
<evidence type="ECO:0000256" key="10">
    <source>
        <dbReference type="ARBA" id="ARBA00022597"/>
    </source>
</evidence>
<dbReference type="PANTHER" id="PTHR46244">
    <property type="entry name" value="PHOSPHOENOLPYRUVATE-PROTEIN PHOSPHOTRANSFERASE"/>
    <property type="match status" value="1"/>
</dbReference>
<dbReference type="InterPro" id="IPR006318">
    <property type="entry name" value="PTS_EI-like"/>
</dbReference>
<keyword evidence="14 17" id="KW-0418">Kinase</keyword>
<feature type="binding site" evidence="20">
    <location>
        <position position="469"/>
    </location>
    <ligand>
        <name>Mg(2+)</name>
        <dbReference type="ChEBI" id="CHEBI:18420"/>
    </ligand>
</feature>
<evidence type="ECO:0000256" key="20">
    <source>
        <dbReference type="PIRSR" id="PIRSR000732-3"/>
    </source>
</evidence>
<dbReference type="GO" id="GO:0005737">
    <property type="term" value="C:cytoplasm"/>
    <property type="evidence" value="ECO:0007669"/>
    <property type="project" value="UniProtKB-SubCell"/>
</dbReference>
<dbReference type="GO" id="GO:0046872">
    <property type="term" value="F:metal ion binding"/>
    <property type="evidence" value="ECO:0007669"/>
    <property type="project" value="UniProtKB-KW"/>
</dbReference>
<dbReference type="PRINTS" id="PR01736">
    <property type="entry name" value="PHPHTRNFRASE"/>
</dbReference>
<evidence type="ECO:0000256" key="17">
    <source>
        <dbReference type="PIRNR" id="PIRNR000732"/>
    </source>
</evidence>
<evidence type="ECO:0000259" key="22">
    <source>
        <dbReference type="Pfam" id="PF02896"/>
    </source>
</evidence>
<evidence type="ECO:0000256" key="13">
    <source>
        <dbReference type="ARBA" id="ARBA00022723"/>
    </source>
</evidence>
<evidence type="ECO:0000259" key="21">
    <source>
        <dbReference type="Pfam" id="PF00391"/>
    </source>
</evidence>
<evidence type="ECO:0000256" key="19">
    <source>
        <dbReference type="PIRSR" id="PIRSR000732-2"/>
    </source>
</evidence>
<keyword evidence="12 17" id="KW-0598">Phosphotransferase system</keyword>
<feature type="binding site" evidence="19">
    <location>
        <position position="479"/>
    </location>
    <ligand>
        <name>phosphoenolpyruvate</name>
        <dbReference type="ChEBI" id="CHEBI:58702"/>
    </ligand>
</feature>
<evidence type="ECO:0000256" key="15">
    <source>
        <dbReference type="ARBA" id="ARBA00022842"/>
    </source>
</evidence>
<dbReference type="PROSITE" id="PS00742">
    <property type="entry name" value="PEP_ENZYMES_2"/>
    <property type="match status" value="1"/>
</dbReference>
<name>A0A011QJH0_9PROT</name>
<evidence type="ECO:0000256" key="5">
    <source>
        <dbReference type="ARBA" id="ARBA00007837"/>
    </source>
</evidence>
<feature type="active site" description="Tele-phosphohistidine intermediate" evidence="18">
    <location>
        <position position="203"/>
    </location>
</feature>
<proteinExistence type="inferred from homology"/>
<feature type="binding site" evidence="19">
    <location>
        <position position="346"/>
    </location>
    <ligand>
        <name>phosphoenolpyruvate</name>
        <dbReference type="ChEBI" id="CHEBI:58702"/>
    </ligand>
</feature>
<keyword evidence="10 17" id="KW-0762">Sugar transport</keyword>
<evidence type="ECO:0000313" key="24">
    <source>
        <dbReference type="EMBL" id="EXI78964.1"/>
    </source>
</evidence>
<dbReference type="SUPFAM" id="SSF51621">
    <property type="entry name" value="Phosphoenolpyruvate/pyruvate domain"/>
    <property type="match status" value="1"/>
</dbReference>
<dbReference type="InterPro" id="IPR015813">
    <property type="entry name" value="Pyrv/PenolPyrv_kinase-like_dom"/>
</dbReference>
<dbReference type="Pfam" id="PF02896">
    <property type="entry name" value="PEP-utilizers_C"/>
    <property type="match status" value="1"/>
</dbReference>
<evidence type="ECO:0000256" key="14">
    <source>
        <dbReference type="ARBA" id="ARBA00022777"/>
    </source>
</evidence>
<accession>A0A011QJH0</accession>
<feature type="binding site" evidence="19">
    <location>
        <begin position="468"/>
        <end position="469"/>
    </location>
    <ligand>
        <name>phosphoenolpyruvate</name>
        <dbReference type="ChEBI" id="CHEBI:58702"/>
    </ligand>
</feature>
<evidence type="ECO:0000313" key="25">
    <source>
        <dbReference type="Proteomes" id="UP000021816"/>
    </source>
</evidence>
<dbReference type="STRING" id="1454003.AW10_02606"/>
<dbReference type="Gene3D" id="3.50.30.10">
    <property type="entry name" value="Phosphohistidine domain"/>
    <property type="match status" value="1"/>
</dbReference>
<dbReference type="InterPro" id="IPR036637">
    <property type="entry name" value="Phosphohistidine_dom_sf"/>
</dbReference>
<evidence type="ECO:0000256" key="2">
    <source>
        <dbReference type="ARBA" id="ARBA00001946"/>
    </source>
</evidence>
<evidence type="ECO:0000256" key="4">
    <source>
        <dbReference type="ARBA" id="ARBA00004496"/>
    </source>
</evidence>
<dbReference type="InterPro" id="IPR024692">
    <property type="entry name" value="PTS_EI"/>
</dbReference>
<dbReference type="InterPro" id="IPR008731">
    <property type="entry name" value="PTS_EIN"/>
</dbReference>
<dbReference type="InterPro" id="IPR018274">
    <property type="entry name" value="PEP_util_AS"/>
</dbReference>
<keyword evidence="15 17" id="KW-0460">Magnesium</keyword>
<dbReference type="InterPro" id="IPR036618">
    <property type="entry name" value="PtsI_HPr-bd_sf"/>
</dbReference>
<feature type="binding site" evidence="19">
    <location>
        <position position="310"/>
    </location>
    <ligand>
        <name>phosphoenolpyruvate</name>
        <dbReference type="ChEBI" id="CHEBI:58702"/>
    </ligand>
</feature>
<evidence type="ECO:0000259" key="23">
    <source>
        <dbReference type="Pfam" id="PF05524"/>
    </source>
</evidence>
<evidence type="ECO:0000256" key="9">
    <source>
        <dbReference type="ARBA" id="ARBA00022490"/>
    </source>
</evidence>
<dbReference type="PIRSF" id="PIRSF000732">
    <property type="entry name" value="PTS_enzyme_I"/>
    <property type="match status" value="1"/>
</dbReference>
<dbReference type="Pfam" id="PF05524">
    <property type="entry name" value="PEP-utilisers_N"/>
    <property type="match status" value="1"/>
</dbReference>
<dbReference type="InterPro" id="IPR040442">
    <property type="entry name" value="Pyrv_kinase-like_dom_sf"/>
</dbReference>
<dbReference type="Proteomes" id="UP000021816">
    <property type="component" value="Unassembled WGS sequence"/>
</dbReference>
<dbReference type="GO" id="GO:0008965">
    <property type="term" value="F:phosphoenolpyruvate-protein phosphotransferase activity"/>
    <property type="evidence" value="ECO:0007669"/>
    <property type="project" value="UniProtKB-EC"/>
</dbReference>
<dbReference type="GO" id="GO:0009401">
    <property type="term" value="P:phosphoenolpyruvate-dependent sugar phosphotransferase system"/>
    <property type="evidence" value="ECO:0007669"/>
    <property type="project" value="UniProtKB-KW"/>
</dbReference>
<keyword evidence="8 17" id="KW-0813">Transport</keyword>
<dbReference type="GO" id="GO:0016301">
    <property type="term" value="F:kinase activity"/>
    <property type="evidence" value="ECO:0007669"/>
    <property type="project" value="UniProtKB-KW"/>
</dbReference>
<dbReference type="InterPro" id="IPR023151">
    <property type="entry name" value="PEP_util_CS"/>
</dbReference>
<keyword evidence="11 17" id="KW-0808">Transferase</keyword>
<evidence type="ECO:0000256" key="3">
    <source>
        <dbReference type="ARBA" id="ARBA00002728"/>
    </source>
</evidence>
<dbReference type="PATRIC" id="fig|1454003.3.peg.2657"/>
<evidence type="ECO:0000256" key="8">
    <source>
        <dbReference type="ARBA" id="ARBA00022448"/>
    </source>
</evidence>
<comment type="caution">
    <text evidence="24">The sequence shown here is derived from an EMBL/GenBank/DDBJ whole genome shotgun (WGS) entry which is preliminary data.</text>
</comment>
<feature type="active site" description="Proton donor" evidence="18">
    <location>
        <position position="516"/>
    </location>
</feature>
<evidence type="ECO:0000256" key="18">
    <source>
        <dbReference type="PIRSR" id="PIRSR000732-1"/>
    </source>
</evidence>
<feature type="binding site" evidence="20">
    <location>
        <position position="445"/>
    </location>
    <ligand>
        <name>Mg(2+)</name>
        <dbReference type="ChEBI" id="CHEBI:18420"/>
    </ligand>
</feature>
<dbReference type="AlphaFoldDB" id="A0A011QJH0"/>
<keyword evidence="9 17" id="KW-0963">Cytoplasm</keyword>
<feature type="domain" description="PEP-utilising enzyme mobile" evidence="21">
    <location>
        <begin position="166"/>
        <end position="239"/>
    </location>
</feature>
<dbReference type="NCBIfam" id="TIGR01417">
    <property type="entry name" value="PTS_I_fam"/>
    <property type="match status" value="1"/>
</dbReference>
<dbReference type="EC" id="2.7.3.9" evidence="6 17"/>
<dbReference type="EMBL" id="JEMX01000061">
    <property type="protein sequence ID" value="EXI78964.1"/>
    <property type="molecule type" value="Genomic_DNA"/>
</dbReference>
<dbReference type="InterPro" id="IPR000121">
    <property type="entry name" value="PEP_util_C"/>
</dbReference>
<comment type="function">
    <text evidence="3 17">General (non sugar-specific) component of the phosphoenolpyruvate-dependent sugar phosphotransferase system (sugar PTS). This major carbohydrate active-transport system catalyzes the phosphorylation of incoming sugar substrates concomitantly with their translocation across the cell membrane. Enzyme I transfers the phosphoryl group from phosphoenolpyruvate (PEP) to the phosphoryl carrier protein (HPr).</text>
</comment>
<dbReference type="InterPro" id="IPR008279">
    <property type="entry name" value="PEP-util_enz_mobile_dom"/>
</dbReference>
<comment type="catalytic activity">
    <reaction evidence="1 17">
        <text>L-histidyl-[protein] + phosphoenolpyruvate = N(pros)-phospho-L-histidyl-[protein] + pyruvate</text>
        <dbReference type="Rhea" id="RHEA:23880"/>
        <dbReference type="Rhea" id="RHEA-COMP:9745"/>
        <dbReference type="Rhea" id="RHEA-COMP:9746"/>
        <dbReference type="ChEBI" id="CHEBI:15361"/>
        <dbReference type="ChEBI" id="CHEBI:29979"/>
        <dbReference type="ChEBI" id="CHEBI:58702"/>
        <dbReference type="ChEBI" id="CHEBI:64837"/>
        <dbReference type="EC" id="2.7.3.9"/>
    </reaction>
</comment>
<evidence type="ECO:0000256" key="12">
    <source>
        <dbReference type="ARBA" id="ARBA00022683"/>
    </source>
</evidence>
<evidence type="ECO:0000256" key="1">
    <source>
        <dbReference type="ARBA" id="ARBA00000683"/>
    </source>
</evidence>
<organism evidence="24 25">
    <name type="scientific">Candidatus Accumulibacter appositus</name>
    <dbReference type="NCBI Taxonomy" id="1454003"/>
    <lineage>
        <taxon>Bacteria</taxon>
        <taxon>Pseudomonadati</taxon>
        <taxon>Pseudomonadota</taxon>
        <taxon>Betaproteobacteria</taxon>
        <taxon>Candidatus Accumulibacter</taxon>
    </lineage>
</organism>
<dbReference type="Pfam" id="PF00391">
    <property type="entry name" value="PEP-utilizers"/>
    <property type="match status" value="1"/>
</dbReference>
<comment type="similarity">
    <text evidence="5 17">Belongs to the PEP-utilizing enzyme family.</text>
</comment>
<feature type="domain" description="Phosphotransferase system enzyme I N-terminal" evidence="23">
    <location>
        <begin position="16"/>
        <end position="140"/>
    </location>
</feature>
<dbReference type="Gene3D" id="1.10.274.10">
    <property type="entry name" value="PtsI, HPr-binding domain"/>
    <property type="match status" value="1"/>
</dbReference>
<reference evidence="24 25" key="1">
    <citation type="submission" date="2014-02" db="EMBL/GenBank/DDBJ databases">
        <title>Expanding our view of genomic diversity in Candidatus Accumulibacter clades.</title>
        <authorList>
            <person name="Skennerton C.T."/>
            <person name="Barr J.J."/>
            <person name="Slater F.R."/>
            <person name="Bond P.L."/>
            <person name="Tyson G.W."/>
        </authorList>
    </citation>
    <scope>NUCLEOTIDE SEQUENCE [LARGE SCALE GENOMIC DNA]</scope>
    <source>
        <strain evidence="25">BA-92</strain>
    </source>
</reference>
<dbReference type="SUPFAM" id="SSF47831">
    <property type="entry name" value="Enzyme I of the PEP:sugar phosphotransferase system HPr-binding (sub)domain"/>
    <property type="match status" value="1"/>
</dbReference>
<evidence type="ECO:0000256" key="6">
    <source>
        <dbReference type="ARBA" id="ARBA00012232"/>
    </source>
</evidence>
<dbReference type="InterPro" id="IPR050499">
    <property type="entry name" value="PEP-utilizing_PTS_enzyme"/>
</dbReference>
<dbReference type="PANTHER" id="PTHR46244:SF3">
    <property type="entry name" value="PHOSPHOENOLPYRUVATE-PROTEIN PHOSPHOTRANSFERASE"/>
    <property type="match status" value="1"/>
</dbReference>